<feature type="region of interest" description="Disordered" evidence="1">
    <location>
        <begin position="17"/>
        <end position="37"/>
    </location>
</feature>
<evidence type="ECO:0000256" key="1">
    <source>
        <dbReference type="SAM" id="MobiDB-lite"/>
    </source>
</evidence>
<dbReference type="HOGENOM" id="CLU_2816943_0_0_1"/>
<evidence type="ECO:0000313" key="2">
    <source>
        <dbReference type="EnsemblPlants" id="ORUFI05G19160.1"/>
    </source>
</evidence>
<accession>A0A0E0PN24</accession>
<reference evidence="2" key="2">
    <citation type="submission" date="2015-06" db="UniProtKB">
        <authorList>
            <consortium name="EnsemblPlants"/>
        </authorList>
    </citation>
    <scope>IDENTIFICATION</scope>
</reference>
<dbReference type="Proteomes" id="UP000008022">
    <property type="component" value="Unassembled WGS sequence"/>
</dbReference>
<proteinExistence type="predicted"/>
<sequence>MDAYKPAPRVFFVRPPTQQCTSRSPRSRARVTLHRRRRALQTPEEEAIVTRTPRQAEAVYLVLPSDF</sequence>
<dbReference type="Gramene" id="ORUFI05G19160.1">
    <property type="protein sequence ID" value="ORUFI05G19160.1"/>
    <property type="gene ID" value="ORUFI05G19160"/>
</dbReference>
<feature type="compositionally biased region" description="Basic residues" evidence="1">
    <location>
        <begin position="25"/>
        <end position="37"/>
    </location>
</feature>
<evidence type="ECO:0000313" key="3">
    <source>
        <dbReference type="Proteomes" id="UP000008022"/>
    </source>
</evidence>
<reference evidence="3" key="1">
    <citation type="submission" date="2013-06" db="EMBL/GenBank/DDBJ databases">
        <authorList>
            <person name="Zhao Q."/>
        </authorList>
    </citation>
    <scope>NUCLEOTIDE SEQUENCE</scope>
    <source>
        <strain evidence="3">cv. W1943</strain>
    </source>
</reference>
<dbReference type="EnsemblPlants" id="ORUFI05G19160.1">
    <property type="protein sequence ID" value="ORUFI05G19160.1"/>
    <property type="gene ID" value="ORUFI05G19160"/>
</dbReference>
<keyword evidence="3" id="KW-1185">Reference proteome</keyword>
<name>A0A0E0PN24_ORYRU</name>
<organism evidence="2 3">
    <name type="scientific">Oryza rufipogon</name>
    <name type="common">Brownbeard rice</name>
    <name type="synonym">Asian wild rice</name>
    <dbReference type="NCBI Taxonomy" id="4529"/>
    <lineage>
        <taxon>Eukaryota</taxon>
        <taxon>Viridiplantae</taxon>
        <taxon>Streptophyta</taxon>
        <taxon>Embryophyta</taxon>
        <taxon>Tracheophyta</taxon>
        <taxon>Spermatophyta</taxon>
        <taxon>Magnoliopsida</taxon>
        <taxon>Liliopsida</taxon>
        <taxon>Poales</taxon>
        <taxon>Poaceae</taxon>
        <taxon>BOP clade</taxon>
        <taxon>Oryzoideae</taxon>
        <taxon>Oryzeae</taxon>
        <taxon>Oryzinae</taxon>
        <taxon>Oryza</taxon>
    </lineage>
</organism>
<protein>
    <submittedName>
        <fullName evidence="2">Uncharacterized protein</fullName>
    </submittedName>
</protein>
<dbReference type="AlphaFoldDB" id="A0A0E0PN24"/>